<keyword evidence="1" id="KW-0853">WD repeat</keyword>
<dbReference type="SMART" id="SM00320">
    <property type="entry name" value="WD40"/>
    <property type="match status" value="4"/>
</dbReference>
<dbReference type="GO" id="GO:0005737">
    <property type="term" value="C:cytoplasm"/>
    <property type="evidence" value="ECO:0007669"/>
    <property type="project" value="TreeGrafter"/>
</dbReference>
<dbReference type="InterPro" id="IPR036322">
    <property type="entry name" value="WD40_repeat_dom_sf"/>
</dbReference>
<feature type="compositionally biased region" description="Low complexity" evidence="2">
    <location>
        <begin position="578"/>
        <end position="603"/>
    </location>
</feature>
<dbReference type="SUPFAM" id="SSF50978">
    <property type="entry name" value="WD40 repeat-like"/>
    <property type="match status" value="1"/>
</dbReference>
<dbReference type="GeneID" id="20819125"/>
<name>W4FHU4_APHAT</name>
<dbReference type="InterPro" id="IPR011047">
    <property type="entry name" value="Quinoprotein_ADH-like_sf"/>
</dbReference>
<dbReference type="PANTHER" id="PTHR44099:SF4">
    <property type="entry name" value="RABCONNECTIN-3B, ISOFORM A"/>
    <property type="match status" value="1"/>
</dbReference>
<reference evidence="3" key="1">
    <citation type="submission" date="2013-12" db="EMBL/GenBank/DDBJ databases">
        <title>The Genome Sequence of Aphanomyces astaci APO3.</title>
        <authorList>
            <consortium name="The Broad Institute Genomics Platform"/>
            <person name="Russ C."/>
            <person name="Tyler B."/>
            <person name="van West P."/>
            <person name="Dieguez-Uribeondo J."/>
            <person name="Young S.K."/>
            <person name="Zeng Q."/>
            <person name="Gargeya S."/>
            <person name="Fitzgerald M."/>
            <person name="Abouelleil A."/>
            <person name="Alvarado L."/>
            <person name="Chapman S.B."/>
            <person name="Gainer-Dewar J."/>
            <person name="Goldberg J."/>
            <person name="Griggs A."/>
            <person name="Gujja S."/>
            <person name="Hansen M."/>
            <person name="Howarth C."/>
            <person name="Imamovic A."/>
            <person name="Ireland A."/>
            <person name="Larimer J."/>
            <person name="McCowan C."/>
            <person name="Murphy C."/>
            <person name="Pearson M."/>
            <person name="Poon T.W."/>
            <person name="Priest M."/>
            <person name="Roberts A."/>
            <person name="Saif S."/>
            <person name="Shea T."/>
            <person name="Sykes S."/>
            <person name="Wortman J."/>
            <person name="Nusbaum C."/>
            <person name="Birren B."/>
        </authorList>
    </citation>
    <scope>NUCLEOTIDE SEQUENCE [LARGE SCALE GENOMIC DNA]</scope>
    <source>
        <strain evidence="3">APO3</strain>
    </source>
</reference>
<dbReference type="PANTHER" id="PTHR44099">
    <property type="entry name" value="RABCONNECTIN-3B, ISOFORM A"/>
    <property type="match status" value="1"/>
</dbReference>
<dbReference type="InterPro" id="IPR001680">
    <property type="entry name" value="WD40_rpt"/>
</dbReference>
<evidence type="ECO:0000313" key="3">
    <source>
        <dbReference type="EMBL" id="ETV66323.1"/>
    </source>
</evidence>
<dbReference type="PROSITE" id="PS50082">
    <property type="entry name" value="WD_REPEATS_2"/>
    <property type="match status" value="1"/>
</dbReference>
<gene>
    <name evidence="3" type="ORF">H257_17129</name>
</gene>
<sequence>MHLPVVVWSDSSLKALGLTFTTSTIAAPHDDASTVMVCGTQQGTLLLFRSSSAMTWQLDCLMLRHTARIVGLATAVNEWGEFVCVSVDVHGSVGVWLLRDGRCLDWKSNLVAELSPLLGLQTFCNQRYALAYGDQGRMLVLDTWTCATLACLGTGFEQGRRDVGVGECAYGKDKSHQIDSKVWVLGTEGLCKLYNWVQPISTSTSSSIDVPGANAPACASYLWQEDSSWIISWATDTLDMSCIHMQINPQTTFVDRSHFPIHVHLSPNASLVLLLWRFKFAIFHRTWLEPGHDTRHHVPTRTTFCLCDDVEFVDGCFTDNHTILLWTSQNTLYSFPAVVCDNVTAQLGQVFVFQPVDDTEVPQSVAYPLARVDVPAVPVLVIPDCQCPRGASLFSSLPGHVTTLTTENHDVIISFIGSCGCSLLWRLSSSPTAIIVTPLPSSPTLGDDNEDDNLTLSHAILDHGTSPDAPLSTPLLIHGYASGRLQLHALGESSPANISQSQASSPMTLSLPDTVPSNHITALAHLSGVTRVSKHAAALYESYADSPTAGSSTFHAAKLAKISTLLHKLHHHSLTPRATSTSTTKQATSATAPPASSSSASVPFHPPSPPRNPIQSRVCLVFAGTSSGHVVVSQLQPRVSWTVLRSFRRHSQPITGLYVTPSCHGTTIVASVGADRKVTVYAVHQHHHPADQTSDGLSVDVVLECVGHADAVVHVEWAFETNHVLVECADRMIYMWSLTTGILERIVPQVMVRQSTYYHHQSPPTSRRSTHLRHVHVFPCDIEAFAKTTSSVSCLPLSTGSTARIVLNDHVTALLAYLLTWHDDVHIDQLVHDTLGVREPSLAYSIAISGVQDAITVPLPRPSQHPHATKWQHSAHLTAQLALALVTMCTSVMDMTSQEDQVLWSQLITQIAVVLPERIPHYKEPSLEALAEFGFHEWEASQMASRLLLHGVIKRLPENVRSTRAAAYMTKFQVELQQMDKRPGGWMTLSMGDVVTRLGSYLVVLSILGTCFPGEISPSCARQVCDVLVACLHGPSHVAIVAAELLAKGLLLFRPHLTDVGQLVLQLIPLTLDDDVAKSRLKQASMRLLVEVGTCEASFVLTVLQQEMNVSDRSIAYREGVLVYLMTWVNLQFRHMVRHLPAVVDTVLTCLDPTKPDRRKKCLAMSTKCLHDLVKRFPMVDFHKATQRLAVGTMDGVILLYDLRMATKWRVLEGHASSIGAVSFRNDGGMLVSYGAREAMVRWWNIGAGGLFTLLKVQQSCVRHLQLAPIHARPVEFSKVIQTCRFRQTAEDGGAEGSMVWLTREDESVLPLNFQI</sequence>
<dbReference type="STRING" id="112090.W4FHU4"/>
<protein>
    <submittedName>
        <fullName evidence="3">Uncharacterized protein</fullName>
    </submittedName>
</protein>
<dbReference type="Gene3D" id="2.130.10.10">
    <property type="entry name" value="YVTN repeat-like/Quinoprotein amine dehydrogenase"/>
    <property type="match status" value="2"/>
</dbReference>
<dbReference type="VEuPathDB" id="FungiDB:H257_17129"/>
<dbReference type="SUPFAM" id="SSF50998">
    <property type="entry name" value="Quinoprotein alcohol dehydrogenase-like"/>
    <property type="match status" value="1"/>
</dbReference>
<dbReference type="EMBL" id="KI913212">
    <property type="protein sequence ID" value="ETV66323.1"/>
    <property type="molecule type" value="Genomic_DNA"/>
</dbReference>
<evidence type="ECO:0000256" key="1">
    <source>
        <dbReference type="PROSITE-ProRule" id="PRU00221"/>
    </source>
</evidence>
<feature type="repeat" description="WD" evidence="1">
    <location>
        <begin position="1212"/>
        <end position="1246"/>
    </location>
</feature>
<organism evidence="3">
    <name type="scientific">Aphanomyces astaci</name>
    <name type="common">Crayfish plague agent</name>
    <dbReference type="NCBI Taxonomy" id="112090"/>
    <lineage>
        <taxon>Eukaryota</taxon>
        <taxon>Sar</taxon>
        <taxon>Stramenopiles</taxon>
        <taxon>Oomycota</taxon>
        <taxon>Saprolegniomycetes</taxon>
        <taxon>Saprolegniales</taxon>
        <taxon>Verrucalvaceae</taxon>
        <taxon>Aphanomyces</taxon>
    </lineage>
</organism>
<dbReference type="InterPro" id="IPR015943">
    <property type="entry name" value="WD40/YVTN_repeat-like_dom_sf"/>
</dbReference>
<dbReference type="OrthoDB" id="338622at2759"/>
<accession>W4FHU4</accession>
<dbReference type="InterPro" id="IPR049916">
    <property type="entry name" value="WDR72-like"/>
</dbReference>
<proteinExistence type="predicted"/>
<dbReference type="RefSeq" id="XP_009844098.1">
    <property type="nucleotide sequence ID" value="XM_009845796.1"/>
</dbReference>
<feature type="region of interest" description="Disordered" evidence="2">
    <location>
        <begin position="574"/>
        <end position="611"/>
    </location>
</feature>
<evidence type="ECO:0000256" key="2">
    <source>
        <dbReference type="SAM" id="MobiDB-lite"/>
    </source>
</evidence>